<evidence type="ECO:0000313" key="1">
    <source>
        <dbReference type="EMBL" id="QRC93177.1"/>
    </source>
</evidence>
<accession>A0A7U2HYW3</accession>
<dbReference type="EMBL" id="CP069025">
    <property type="protein sequence ID" value="QRC93177.1"/>
    <property type="molecule type" value="Genomic_DNA"/>
</dbReference>
<proteinExistence type="predicted"/>
<reference evidence="2" key="1">
    <citation type="journal article" date="2021" name="BMC Genomics">
        <title>Chromosome-level genome assembly and manually-curated proteome of model necrotroph Parastagonospora nodorum Sn15 reveals a genome-wide trove of candidate effector homologs, and redundancy of virulence-related functions within an accessory chromosome.</title>
        <authorList>
            <person name="Bertazzoni S."/>
            <person name="Jones D.A.B."/>
            <person name="Phan H.T."/>
            <person name="Tan K.-C."/>
            <person name="Hane J.K."/>
        </authorList>
    </citation>
    <scope>NUCLEOTIDE SEQUENCE [LARGE SCALE GENOMIC DNA]</scope>
    <source>
        <strain evidence="2">SN15 / ATCC MYA-4574 / FGSC 10173)</strain>
    </source>
</reference>
<dbReference type="KEGG" id="pno:SNOG_03424"/>
<gene>
    <name evidence="1" type="ORF">JI435_034240</name>
</gene>
<dbReference type="OrthoDB" id="3799620at2759"/>
<dbReference type="VEuPathDB" id="FungiDB:JI435_034240"/>
<protein>
    <submittedName>
        <fullName evidence="1">Uncharacterized protein</fullName>
    </submittedName>
</protein>
<name>A0A7U2HYW3_PHANO</name>
<sequence>MAPTIISLPKELLGLVFEELWLATPDAGTNLLPLVNHSLDLFAEAKHRAPLWGPTNEISPPAYGLPIWLLTSKMVMEEGVAAFNRIGRIYMSTPQLFFGCDEDDKEYDEAARRTSWYNPDAFPSLQSPDKWRRLFLFFEWPQHYFDPAQRRPLVDWDLKDVEYCRDLFAHIGKSEVLRELEFRFTASMYEVDSVYTVDLKPLAALVGGFATHLDRLDVFLEIKRDCVVEEEEQDDEEVLALEEVRDEVEALILQEVRKLSERALVEMSCDAVEGIEGMRLWEGDFSKFRGWRLLWTR</sequence>
<dbReference type="AlphaFoldDB" id="A0A7U2HYW3"/>
<dbReference type="RefSeq" id="XP_001793990.1">
    <property type="nucleotide sequence ID" value="XM_001793938.1"/>
</dbReference>
<dbReference type="Proteomes" id="UP000663193">
    <property type="component" value="Chromosome 3"/>
</dbReference>
<keyword evidence="2" id="KW-1185">Reference proteome</keyword>
<evidence type="ECO:0000313" key="2">
    <source>
        <dbReference type="Proteomes" id="UP000663193"/>
    </source>
</evidence>
<organism evidence="1 2">
    <name type="scientific">Phaeosphaeria nodorum (strain SN15 / ATCC MYA-4574 / FGSC 10173)</name>
    <name type="common">Glume blotch fungus</name>
    <name type="synonym">Parastagonospora nodorum</name>
    <dbReference type="NCBI Taxonomy" id="321614"/>
    <lineage>
        <taxon>Eukaryota</taxon>
        <taxon>Fungi</taxon>
        <taxon>Dikarya</taxon>
        <taxon>Ascomycota</taxon>
        <taxon>Pezizomycotina</taxon>
        <taxon>Dothideomycetes</taxon>
        <taxon>Pleosporomycetidae</taxon>
        <taxon>Pleosporales</taxon>
        <taxon>Pleosporineae</taxon>
        <taxon>Phaeosphaeriaceae</taxon>
        <taxon>Parastagonospora</taxon>
    </lineage>
</organism>